<name>A0A0B5FPP5_9BACT</name>
<sequence>MLLIIDFYRKALWRNEERLNEMVRGVSATTGEAFFCLLTQNMCRTVGADYAFIGELIGPERDRVRTVAIYSDGQEVENFEFDLKQTPCEIVVNSGPQSFRSRVRELSPLGHPLCNLILTSSWATSDSSVDSTRLSVTPSFPTMITASR</sequence>
<dbReference type="KEGG" id="gsb:GSUB_08900"/>
<dbReference type="STRING" id="483547.GSUB_08900"/>
<evidence type="ECO:0000313" key="2">
    <source>
        <dbReference type="Proteomes" id="UP000035036"/>
    </source>
</evidence>
<reference evidence="1 2" key="1">
    <citation type="journal article" date="2015" name="Genome Announc.">
        <title>Genomes of Geoalkalibacter ferrihydriticus Z-0531T and Geoalkalibacter subterraneus Red1T, Two Haloalkaliphilic Metal-Reducing Deltaproteobacteria.</title>
        <authorList>
            <person name="Badalamenti J.P."/>
            <person name="Krajmalnik-Brown R."/>
            <person name="Torres C.I."/>
            <person name="Bond D.R."/>
        </authorList>
    </citation>
    <scope>NUCLEOTIDE SEQUENCE [LARGE SCALE GENOMIC DNA]</scope>
    <source>
        <strain evidence="1 2">Red1</strain>
    </source>
</reference>
<proteinExistence type="predicted"/>
<dbReference type="AlphaFoldDB" id="A0A0B5FPP5"/>
<evidence type="ECO:0000313" key="1">
    <source>
        <dbReference type="EMBL" id="AJF06639.1"/>
    </source>
</evidence>
<accession>A0A0B5FPP5</accession>
<gene>
    <name evidence="1" type="ORF">GSUB_08900</name>
</gene>
<dbReference type="EMBL" id="CP010311">
    <property type="protein sequence ID" value="AJF06639.1"/>
    <property type="molecule type" value="Genomic_DNA"/>
</dbReference>
<dbReference type="HOGENOM" id="CLU_1756207_0_0_7"/>
<protein>
    <submittedName>
        <fullName evidence="1">Uncharacterized protein</fullName>
    </submittedName>
</protein>
<dbReference type="Proteomes" id="UP000035036">
    <property type="component" value="Chromosome"/>
</dbReference>
<keyword evidence="2" id="KW-1185">Reference proteome</keyword>
<organism evidence="1 2">
    <name type="scientific">Geoalkalibacter subterraneus</name>
    <dbReference type="NCBI Taxonomy" id="483547"/>
    <lineage>
        <taxon>Bacteria</taxon>
        <taxon>Pseudomonadati</taxon>
        <taxon>Thermodesulfobacteriota</taxon>
        <taxon>Desulfuromonadia</taxon>
        <taxon>Desulfuromonadales</taxon>
        <taxon>Geoalkalibacteraceae</taxon>
        <taxon>Geoalkalibacter</taxon>
    </lineage>
</organism>